<comment type="catalytic activity">
    <reaction evidence="1">
        <text>ATP + protein L-histidine = ADP + protein N-phospho-L-histidine.</text>
        <dbReference type="EC" id="2.7.13.3"/>
    </reaction>
</comment>
<proteinExistence type="inferred from homology"/>
<comment type="similarity">
    <text evidence="2">In the N-terminal section; belongs to the phytochrome family.</text>
</comment>
<sequence>MQQLVMSSLEAGSVHETTEFLQLVLDNIPQYIFWKDRNSVYLGCNRGWAVMAGIGDPSRVVGLTEEDLPWTQAERDWYLECDRRVIDTDTPMLRIKQSQRQADGRISWRETSKLPLHDAEGNVIGLLGTIEDITERKLAEDLMARSREAFQQLAKQKELLNQVSTQIRRSLKPEVIQQTTVHEIRQLLNADRVVIYRFEEDWRGQVVVESVVAPWCSTLGDFGVDDCFVEKYAGFYLQGRVKAINDVQAESIDPCHRDFLRQLEVQANLIVPILVQEGLWGLLIAHQCTGPRQWQEVEIELLQALAGQFGVAIQQGELHAQTKRSAAIAREQAQQLEVTLENLKQAQSQLIQTEKMSSLGRMVAGIAHEINNPVTFIYGNMTHLQHYYSSLTELLNLYQQHYPTPPPAIVQHIETIELNYLLEDLDQVLRSVEVGSMRIHDIVMSLRSFSRLDEAEKKAIDIHEGLDSTLLILQPRLKAMSNRADIQLVKNYGCLPLVECYPSQLNQVFMNLIDNAIDALNQQIEAGESTQMPPYIKISTQADSDNVVISISDNGPGIPAADQSRLFDPFFTTKPIGKGTGLGLSISHQIVTERHSGCLTVLSTPENGTEFRVVIPLHQSDP</sequence>
<dbReference type="Gene3D" id="3.30.450.20">
    <property type="entry name" value="PAS domain"/>
    <property type="match status" value="1"/>
</dbReference>
<keyword evidence="5" id="KW-0418">Kinase</keyword>
<dbReference type="Proteomes" id="UP000615026">
    <property type="component" value="Unassembled WGS sequence"/>
</dbReference>
<feature type="domain" description="Histidine kinase" evidence="9">
    <location>
        <begin position="365"/>
        <end position="619"/>
    </location>
</feature>
<dbReference type="PANTHER" id="PTHR43065">
    <property type="entry name" value="SENSOR HISTIDINE KINASE"/>
    <property type="match status" value="1"/>
</dbReference>
<organism evidence="11 12">
    <name type="scientific">Leptolyngbya cf. ectocarpi LEGE 11479</name>
    <dbReference type="NCBI Taxonomy" id="1828722"/>
    <lineage>
        <taxon>Bacteria</taxon>
        <taxon>Bacillati</taxon>
        <taxon>Cyanobacteriota</taxon>
        <taxon>Cyanophyceae</taxon>
        <taxon>Leptolyngbyales</taxon>
        <taxon>Leptolyngbyaceae</taxon>
        <taxon>Leptolyngbya group</taxon>
        <taxon>Leptolyngbya</taxon>
    </lineage>
</organism>
<dbReference type="SUPFAM" id="SSF55785">
    <property type="entry name" value="PYP-like sensor domain (PAS domain)"/>
    <property type="match status" value="1"/>
</dbReference>
<dbReference type="EC" id="2.7.13.3" evidence="3"/>
<evidence type="ECO:0000256" key="2">
    <source>
        <dbReference type="ARBA" id="ARBA00006402"/>
    </source>
</evidence>
<dbReference type="PROSITE" id="PS50046">
    <property type="entry name" value="PHYTOCHROME_2"/>
    <property type="match status" value="1"/>
</dbReference>
<reference evidence="11" key="1">
    <citation type="submission" date="2020-10" db="EMBL/GenBank/DDBJ databases">
        <authorList>
            <person name="Castelo-Branco R."/>
            <person name="Eusebio N."/>
            <person name="Adriana R."/>
            <person name="Vieira A."/>
            <person name="Brugerolle De Fraissinette N."/>
            <person name="Rezende De Castro R."/>
            <person name="Schneider M.P."/>
            <person name="Vasconcelos V."/>
            <person name="Leao P.N."/>
        </authorList>
    </citation>
    <scope>NUCLEOTIDE SEQUENCE</scope>
    <source>
        <strain evidence="11">LEGE 11479</strain>
    </source>
</reference>
<dbReference type="Gene3D" id="3.30.565.10">
    <property type="entry name" value="Histidine kinase-like ATPase, C-terminal domain"/>
    <property type="match status" value="1"/>
</dbReference>
<keyword evidence="7" id="KW-0175">Coiled coil</keyword>
<dbReference type="SMART" id="SM00387">
    <property type="entry name" value="HATPase_c"/>
    <property type="match status" value="1"/>
</dbReference>
<dbReference type="InterPro" id="IPR003661">
    <property type="entry name" value="HisK_dim/P_dom"/>
</dbReference>
<name>A0A929F948_LEPEC</name>
<feature type="domain" description="PAC" evidence="10">
    <location>
        <begin position="86"/>
        <end position="145"/>
    </location>
</feature>
<dbReference type="InterPro" id="IPR003018">
    <property type="entry name" value="GAF"/>
</dbReference>
<dbReference type="InterPro" id="IPR005467">
    <property type="entry name" value="His_kinase_dom"/>
</dbReference>
<evidence type="ECO:0000259" key="9">
    <source>
        <dbReference type="PROSITE" id="PS50109"/>
    </source>
</evidence>
<dbReference type="Gene3D" id="3.30.450.40">
    <property type="match status" value="2"/>
</dbReference>
<evidence type="ECO:0000259" key="8">
    <source>
        <dbReference type="PROSITE" id="PS50046"/>
    </source>
</evidence>
<dbReference type="InterPro" id="IPR036097">
    <property type="entry name" value="HisK_dim/P_sf"/>
</dbReference>
<keyword evidence="5" id="KW-0808">Transferase</keyword>
<dbReference type="NCBIfam" id="TIGR00229">
    <property type="entry name" value="sensory_box"/>
    <property type="match status" value="1"/>
</dbReference>
<dbReference type="InterPro" id="IPR036890">
    <property type="entry name" value="HATPase_C_sf"/>
</dbReference>
<dbReference type="InterPro" id="IPR013656">
    <property type="entry name" value="PAS_4"/>
</dbReference>
<dbReference type="SUPFAM" id="SSF55781">
    <property type="entry name" value="GAF domain-like"/>
    <property type="match status" value="1"/>
</dbReference>
<evidence type="ECO:0000313" key="12">
    <source>
        <dbReference type="Proteomes" id="UP000615026"/>
    </source>
</evidence>
<dbReference type="Pfam" id="PF01590">
    <property type="entry name" value="GAF"/>
    <property type="match status" value="1"/>
</dbReference>
<dbReference type="GO" id="GO:0000155">
    <property type="term" value="F:phosphorelay sensor kinase activity"/>
    <property type="evidence" value="ECO:0007669"/>
    <property type="project" value="InterPro"/>
</dbReference>
<dbReference type="InterPro" id="IPR016132">
    <property type="entry name" value="Phyto_chromo_attachment"/>
</dbReference>
<dbReference type="SUPFAM" id="SSF55874">
    <property type="entry name" value="ATPase domain of HSP90 chaperone/DNA topoisomerase II/histidine kinase"/>
    <property type="match status" value="1"/>
</dbReference>
<dbReference type="PRINTS" id="PR00344">
    <property type="entry name" value="BCTRLSENSOR"/>
</dbReference>
<dbReference type="InterPro" id="IPR003594">
    <property type="entry name" value="HATPase_dom"/>
</dbReference>
<evidence type="ECO:0000259" key="10">
    <source>
        <dbReference type="PROSITE" id="PS50113"/>
    </source>
</evidence>
<dbReference type="EMBL" id="JADEXP010000091">
    <property type="protein sequence ID" value="MBE9067374.1"/>
    <property type="molecule type" value="Genomic_DNA"/>
</dbReference>
<accession>A0A929F948</accession>
<evidence type="ECO:0000256" key="5">
    <source>
        <dbReference type="ARBA" id="ARBA00022777"/>
    </source>
</evidence>
<dbReference type="PROSITE" id="PS50113">
    <property type="entry name" value="PAC"/>
    <property type="match status" value="1"/>
</dbReference>
<evidence type="ECO:0000256" key="3">
    <source>
        <dbReference type="ARBA" id="ARBA00012438"/>
    </source>
</evidence>
<gene>
    <name evidence="11" type="ORF">IQ260_11975</name>
</gene>
<dbReference type="PANTHER" id="PTHR43065:SF48">
    <property type="entry name" value="HISTIDINE KINASE"/>
    <property type="match status" value="1"/>
</dbReference>
<dbReference type="Gene3D" id="1.10.287.130">
    <property type="match status" value="1"/>
</dbReference>
<dbReference type="Pfam" id="PF08448">
    <property type="entry name" value="PAS_4"/>
    <property type="match status" value="1"/>
</dbReference>
<feature type="domain" description="Phytochrome chromophore attachment site" evidence="8">
    <location>
        <begin position="172"/>
        <end position="308"/>
    </location>
</feature>
<dbReference type="SMART" id="SM00065">
    <property type="entry name" value="GAF"/>
    <property type="match status" value="1"/>
</dbReference>
<keyword evidence="12" id="KW-1185">Reference proteome</keyword>
<dbReference type="AlphaFoldDB" id="A0A929F948"/>
<dbReference type="CDD" id="cd00082">
    <property type="entry name" value="HisKA"/>
    <property type="match status" value="1"/>
</dbReference>
<evidence type="ECO:0000256" key="4">
    <source>
        <dbReference type="ARBA" id="ARBA00022553"/>
    </source>
</evidence>
<dbReference type="InterPro" id="IPR004358">
    <property type="entry name" value="Sig_transdc_His_kin-like_C"/>
</dbReference>
<keyword evidence="4" id="KW-0597">Phosphoprotein</keyword>
<evidence type="ECO:0000313" key="11">
    <source>
        <dbReference type="EMBL" id="MBE9067374.1"/>
    </source>
</evidence>
<comment type="caution">
    <text evidence="11">The sequence shown here is derived from an EMBL/GenBank/DDBJ whole genome shotgun (WGS) entry which is preliminary data.</text>
</comment>
<dbReference type="InterPro" id="IPR035965">
    <property type="entry name" value="PAS-like_dom_sf"/>
</dbReference>
<dbReference type="SUPFAM" id="SSF47384">
    <property type="entry name" value="Homodimeric domain of signal transducing histidine kinase"/>
    <property type="match status" value="1"/>
</dbReference>
<feature type="coiled-coil region" evidence="7">
    <location>
        <begin position="326"/>
        <end position="356"/>
    </location>
</feature>
<evidence type="ECO:0000256" key="7">
    <source>
        <dbReference type="SAM" id="Coils"/>
    </source>
</evidence>
<evidence type="ECO:0000256" key="1">
    <source>
        <dbReference type="ARBA" id="ARBA00000085"/>
    </source>
</evidence>
<dbReference type="InterPro" id="IPR000700">
    <property type="entry name" value="PAS-assoc_C"/>
</dbReference>
<protein>
    <recommendedName>
        <fullName evidence="3">histidine kinase</fullName>
        <ecNumber evidence="3">2.7.13.3</ecNumber>
    </recommendedName>
</protein>
<keyword evidence="6" id="KW-0902">Two-component regulatory system</keyword>
<dbReference type="InterPro" id="IPR000014">
    <property type="entry name" value="PAS"/>
</dbReference>
<evidence type="ECO:0000256" key="6">
    <source>
        <dbReference type="ARBA" id="ARBA00023012"/>
    </source>
</evidence>
<dbReference type="PROSITE" id="PS50109">
    <property type="entry name" value="HIS_KIN"/>
    <property type="match status" value="1"/>
</dbReference>
<dbReference type="Pfam" id="PF02518">
    <property type="entry name" value="HATPase_c"/>
    <property type="match status" value="1"/>
</dbReference>
<dbReference type="InterPro" id="IPR029016">
    <property type="entry name" value="GAF-like_dom_sf"/>
</dbReference>